<dbReference type="Gene3D" id="3.40.50.150">
    <property type="entry name" value="Vaccinia Virus protein VP39"/>
    <property type="match status" value="1"/>
</dbReference>
<accession>A0ABV3BJM6</accession>
<name>A0ABV3BJM6_9ACTN</name>
<dbReference type="RefSeq" id="WP_359347299.1">
    <property type="nucleotide sequence ID" value="NZ_JBEYXV010000005.1"/>
</dbReference>
<dbReference type="Proteomes" id="UP001551176">
    <property type="component" value="Unassembled WGS sequence"/>
</dbReference>
<dbReference type="InterPro" id="IPR029063">
    <property type="entry name" value="SAM-dependent_MTases_sf"/>
</dbReference>
<evidence type="ECO:0000256" key="1">
    <source>
        <dbReference type="SAM" id="MobiDB-lite"/>
    </source>
</evidence>
<protein>
    <submittedName>
        <fullName evidence="2">Class I SAM-dependent methyltransferase</fullName>
        <ecNumber evidence="2">2.1.1.-</ecNumber>
    </submittedName>
</protein>
<keyword evidence="3" id="KW-1185">Reference proteome</keyword>
<reference evidence="2 3" key="1">
    <citation type="submission" date="2024-06" db="EMBL/GenBank/DDBJ databases">
        <title>The Natural Products Discovery Center: Release of the First 8490 Sequenced Strains for Exploring Actinobacteria Biosynthetic Diversity.</title>
        <authorList>
            <person name="Kalkreuter E."/>
            <person name="Kautsar S.A."/>
            <person name="Yang D."/>
            <person name="Bader C.D."/>
            <person name="Teijaro C.N."/>
            <person name="Fluegel L."/>
            <person name="Davis C.M."/>
            <person name="Simpson J.R."/>
            <person name="Lauterbach L."/>
            <person name="Steele A.D."/>
            <person name="Gui C."/>
            <person name="Meng S."/>
            <person name="Li G."/>
            <person name="Viehrig K."/>
            <person name="Ye F."/>
            <person name="Su P."/>
            <person name="Kiefer A.F."/>
            <person name="Nichols A."/>
            <person name="Cepeda A.J."/>
            <person name="Yan W."/>
            <person name="Fan B."/>
            <person name="Jiang Y."/>
            <person name="Adhikari A."/>
            <person name="Zheng C.-J."/>
            <person name="Schuster L."/>
            <person name="Cowan T.M."/>
            <person name="Smanski M.J."/>
            <person name="Chevrette M.G."/>
            <person name="De Carvalho L.P.S."/>
            <person name="Shen B."/>
        </authorList>
    </citation>
    <scope>NUCLEOTIDE SEQUENCE [LARGE SCALE GENOMIC DNA]</scope>
    <source>
        <strain evidence="2 3">NPDC046838</strain>
    </source>
</reference>
<keyword evidence="2" id="KW-0808">Transferase</keyword>
<sequence length="370" mass="40807">MTTDAAQRVAERRPAYLAELAQGTERFHEPRRTDCPWCGSERLRARLRTTDLVQRKPGSFRLDRCGDCGHSFQNPRLTPDGQAFYRRDAPEGPAERRLSAARTRSRAHARARALRAFDEPECWLDVGTGDAHFPALARQVLPYTAFDGLDEGAGVLEGLRRGRVEEGHRGSLTELADSLAGRYDALSMFHGLPCGPDPREELRAARTVLRPGGHLMIEAPDPECRYAGLLGKWWASYGQPRHLHLVPLANLRAELEELGFTVVGVERRAPHVPLDLSTAVELLLDRGIPEPDVPWRAKPASPLQLRLRRAARGASVPLVALARALDTLLQPVLTRTGFSNTYRVIARRGADTQGAQDTRAAAGQPRSASA</sequence>
<evidence type="ECO:0000313" key="2">
    <source>
        <dbReference type="EMBL" id="MEU6821220.1"/>
    </source>
</evidence>
<dbReference type="EC" id="2.1.1.-" evidence="2"/>
<dbReference type="GO" id="GO:0008168">
    <property type="term" value="F:methyltransferase activity"/>
    <property type="evidence" value="ECO:0007669"/>
    <property type="project" value="UniProtKB-KW"/>
</dbReference>
<feature type="region of interest" description="Disordered" evidence="1">
    <location>
        <begin position="349"/>
        <end position="370"/>
    </location>
</feature>
<proteinExistence type="predicted"/>
<keyword evidence="2" id="KW-0489">Methyltransferase</keyword>
<comment type="caution">
    <text evidence="2">The sequence shown here is derived from an EMBL/GenBank/DDBJ whole genome shotgun (WGS) entry which is preliminary data.</text>
</comment>
<dbReference type="Pfam" id="PF13489">
    <property type="entry name" value="Methyltransf_23"/>
    <property type="match status" value="1"/>
</dbReference>
<dbReference type="EMBL" id="JBEYXV010000005">
    <property type="protein sequence ID" value="MEU6821220.1"/>
    <property type="molecule type" value="Genomic_DNA"/>
</dbReference>
<dbReference type="SUPFAM" id="SSF53335">
    <property type="entry name" value="S-adenosyl-L-methionine-dependent methyltransferases"/>
    <property type="match status" value="1"/>
</dbReference>
<dbReference type="CDD" id="cd02440">
    <property type="entry name" value="AdoMet_MTases"/>
    <property type="match status" value="1"/>
</dbReference>
<gene>
    <name evidence="2" type="ORF">ABZ921_11360</name>
</gene>
<dbReference type="GO" id="GO:0032259">
    <property type="term" value="P:methylation"/>
    <property type="evidence" value="ECO:0007669"/>
    <property type="project" value="UniProtKB-KW"/>
</dbReference>
<organism evidence="2 3">
    <name type="scientific">Streptomyces atriruber</name>
    <dbReference type="NCBI Taxonomy" id="545121"/>
    <lineage>
        <taxon>Bacteria</taxon>
        <taxon>Bacillati</taxon>
        <taxon>Actinomycetota</taxon>
        <taxon>Actinomycetes</taxon>
        <taxon>Kitasatosporales</taxon>
        <taxon>Streptomycetaceae</taxon>
        <taxon>Streptomyces</taxon>
    </lineage>
</organism>
<evidence type="ECO:0000313" key="3">
    <source>
        <dbReference type="Proteomes" id="UP001551176"/>
    </source>
</evidence>